<sequence length="78" mass="8682">MTSVYLLAIKIPGIHQIPWSWIVFEISMIVSIFTYGAILTKDDLELSKNACVICWIVFLLSLVGIVASLSVAAWNLKL</sequence>
<comment type="caution">
    <text evidence="2">The sequence shown here is derived from an EMBL/GenBank/DDBJ whole genome shotgun (WGS) entry which is preliminary data.</text>
</comment>
<keyword evidence="1" id="KW-0812">Transmembrane</keyword>
<evidence type="ECO:0000256" key="1">
    <source>
        <dbReference type="SAM" id="Phobius"/>
    </source>
</evidence>
<gene>
    <name evidence="2" type="ORF">A8C52_05025</name>
</gene>
<evidence type="ECO:0000313" key="2">
    <source>
        <dbReference type="EMBL" id="PAY48292.1"/>
    </source>
</evidence>
<name>A0A9X6S5Y3_9LACO</name>
<dbReference type="EMBL" id="LXZO01000066">
    <property type="protein sequence ID" value="PAY48292.1"/>
    <property type="molecule type" value="Genomic_DNA"/>
</dbReference>
<protein>
    <submittedName>
        <fullName evidence="2">Uncharacterized protein</fullName>
    </submittedName>
</protein>
<reference evidence="2 3" key="1">
    <citation type="submission" date="2016-05" db="EMBL/GenBank/DDBJ databases">
        <authorList>
            <person name="Lee J.-Y."/>
            <person name="Kim E.B."/>
            <person name="Choi Y.-J."/>
        </authorList>
    </citation>
    <scope>NUCLEOTIDE SEQUENCE [LARGE SCALE GENOMIC DNA]</scope>
    <source>
        <strain evidence="2 3">KLA006</strain>
    </source>
</reference>
<evidence type="ECO:0000313" key="3">
    <source>
        <dbReference type="Proteomes" id="UP000218139"/>
    </source>
</evidence>
<feature type="transmembrane region" description="Helical" evidence="1">
    <location>
        <begin position="52"/>
        <end position="74"/>
    </location>
</feature>
<dbReference type="RefSeq" id="WP_086201052.1">
    <property type="nucleotide sequence ID" value="NZ_LXZG01000077.1"/>
</dbReference>
<organism evidence="2 3">
    <name type="scientific">Ligilactobacillus salivarius</name>
    <dbReference type="NCBI Taxonomy" id="1624"/>
    <lineage>
        <taxon>Bacteria</taxon>
        <taxon>Bacillati</taxon>
        <taxon>Bacillota</taxon>
        <taxon>Bacilli</taxon>
        <taxon>Lactobacillales</taxon>
        <taxon>Lactobacillaceae</taxon>
        <taxon>Ligilactobacillus</taxon>
    </lineage>
</organism>
<dbReference type="Proteomes" id="UP000218139">
    <property type="component" value="Unassembled WGS sequence"/>
</dbReference>
<dbReference type="AlphaFoldDB" id="A0A9X6S5Y3"/>
<accession>A0A9X6S5Y3</accession>
<keyword evidence="1" id="KW-0472">Membrane</keyword>
<keyword evidence="1" id="KW-1133">Transmembrane helix</keyword>
<proteinExistence type="predicted"/>
<feature type="transmembrane region" description="Helical" evidence="1">
    <location>
        <begin position="20"/>
        <end position="40"/>
    </location>
</feature>